<dbReference type="Gene3D" id="3.30.1340.30">
    <property type="match status" value="1"/>
</dbReference>
<dbReference type="EMBL" id="JXSL01000030">
    <property type="protein sequence ID" value="KIL97534.1"/>
    <property type="molecule type" value="Genomic_DNA"/>
</dbReference>
<feature type="chain" id="PRO_5002159169" evidence="1">
    <location>
        <begin position="26"/>
        <end position="198"/>
    </location>
</feature>
<dbReference type="InterPro" id="IPR051686">
    <property type="entry name" value="Lipoprotein_DolP"/>
</dbReference>
<dbReference type="InterPro" id="IPR014004">
    <property type="entry name" value="Transpt-assoc_nodulatn_dom_bac"/>
</dbReference>
<feature type="signal peptide" evidence="1">
    <location>
        <begin position="1"/>
        <end position="25"/>
    </location>
</feature>
<organism evidence="3 4">
    <name type="scientific">Paramagnetospirillum magnetotacticum MS-1</name>
    <dbReference type="NCBI Taxonomy" id="272627"/>
    <lineage>
        <taxon>Bacteria</taxon>
        <taxon>Pseudomonadati</taxon>
        <taxon>Pseudomonadota</taxon>
        <taxon>Alphaproteobacteria</taxon>
        <taxon>Rhodospirillales</taxon>
        <taxon>Magnetospirillaceae</taxon>
        <taxon>Paramagnetospirillum</taxon>
    </lineage>
</organism>
<feature type="domain" description="BON" evidence="2">
    <location>
        <begin position="132"/>
        <end position="198"/>
    </location>
</feature>
<dbReference type="PROSITE" id="PS50914">
    <property type="entry name" value="BON"/>
    <property type="match status" value="2"/>
</dbReference>
<comment type="caution">
    <text evidence="3">The sequence shown here is derived from an EMBL/GenBank/DDBJ whole genome shotgun (WGS) entry which is preliminary data.</text>
</comment>
<proteinExistence type="predicted"/>
<dbReference type="SMART" id="SM00749">
    <property type="entry name" value="BON"/>
    <property type="match status" value="2"/>
</dbReference>
<sequence>MNRPAKALCLCFGLLGLIACTPDQGGPTVSAPPRGGDVSVDAQGRVVRPRAERNWDDSVGKKVQSLLIQSDREAFKGVSVRAWDGGVLLTGAVAKPDQRRRAAETARSVEGVSQVFDDLVLTENPGHPNYVPDANLEQRIYAGLLGDDGISGAYVIRMVNGVAFLQGTTRSRADAEKAADFVRGFDGVKWVVDRVSVR</sequence>
<dbReference type="Pfam" id="PF04972">
    <property type="entry name" value="BON"/>
    <property type="match status" value="2"/>
</dbReference>
<dbReference type="PROSITE" id="PS51257">
    <property type="entry name" value="PROKAR_LIPOPROTEIN"/>
    <property type="match status" value="1"/>
</dbReference>
<evidence type="ECO:0000313" key="3">
    <source>
        <dbReference type="EMBL" id="KIL97534.1"/>
    </source>
</evidence>
<feature type="domain" description="BON" evidence="2">
    <location>
        <begin position="55"/>
        <end position="123"/>
    </location>
</feature>
<keyword evidence="4" id="KW-1185">Reference proteome</keyword>
<dbReference type="PANTHER" id="PTHR34606">
    <property type="entry name" value="BON DOMAIN-CONTAINING PROTEIN"/>
    <property type="match status" value="1"/>
</dbReference>
<dbReference type="RefSeq" id="WP_041041994.1">
    <property type="nucleotide sequence ID" value="NZ_JXSL01000030.1"/>
</dbReference>
<dbReference type="OrthoDB" id="7349765at2"/>
<evidence type="ECO:0000313" key="4">
    <source>
        <dbReference type="Proteomes" id="UP000031971"/>
    </source>
</evidence>
<evidence type="ECO:0000256" key="1">
    <source>
        <dbReference type="SAM" id="SignalP"/>
    </source>
</evidence>
<reference evidence="3 4" key="1">
    <citation type="submission" date="2015-01" db="EMBL/GenBank/DDBJ databases">
        <title>Genome Sequence of Magnetospirillum magnetotacticum Strain MS-1.</title>
        <authorList>
            <person name="Marinov G.K."/>
            <person name="Smalley M.D."/>
            <person name="DeSalvo G."/>
        </authorList>
    </citation>
    <scope>NUCLEOTIDE SEQUENCE [LARGE SCALE GENOMIC DNA]</scope>
    <source>
        <strain evidence="3 4">MS-1</strain>
    </source>
</reference>
<protein>
    <submittedName>
        <fullName evidence="3">Putative periplasmic or secreted lipoprotein</fullName>
    </submittedName>
</protein>
<dbReference type="PANTHER" id="PTHR34606:SF15">
    <property type="entry name" value="BON DOMAIN-CONTAINING PROTEIN"/>
    <property type="match status" value="1"/>
</dbReference>
<dbReference type="AlphaFoldDB" id="A0A0C2YCU6"/>
<keyword evidence="1" id="KW-0732">Signal</keyword>
<dbReference type="Proteomes" id="UP000031971">
    <property type="component" value="Unassembled WGS sequence"/>
</dbReference>
<dbReference type="InterPro" id="IPR007055">
    <property type="entry name" value="BON_dom"/>
</dbReference>
<gene>
    <name evidence="3" type="ORF">CCC_00595</name>
</gene>
<evidence type="ECO:0000259" key="2">
    <source>
        <dbReference type="PROSITE" id="PS50914"/>
    </source>
</evidence>
<keyword evidence="3" id="KW-0449">Lipoprotein</keyword>
<name>A0A0C2YCU6_PARME</name>
<accession>A0A0C2YCU6</accession>
<dbReference type="STRING" id="272627.CCC_00595"/>